<proteinExistence type="predicted"/>
<dbReference type="AlphaFoldDB" id="A0A6L2MQ50"/>
<evidence type="ECO:0000313" key="1">
    <source>
        <dbReference type="EMBL" id="GEU76083.1"/>
    </source>
</evidence>
<gene>
    <name evidence="1" type="ORF">Tci_048061</name>
</gene>
<comment type="caution">
    <text evidence="1">The sequence shown here is derived from an EMBL/GenBank/DDBJ whole genome shotgun (WGS) entry which is preliminary data.</text>
</comment>
<name>A0A6L2MQ50_TANCI</name>
<reference evidence="1" key="1">
    <citation type="journal article" date="2019" name="Sci. Rep.">
        <title>Draft genome of Tanacetum cinerariifolium, the natural source of mosquito coil.</title>
        <authorList>
            <person name="Yamashiro T."/>
            <person name="Shiraishi A."/>
            <person name="Satake H."/>
            <person name="Nakayama K."/>
        </authorList>
    </citation>
    <scope>NUCLEOTIDE SEQUENCE</scope>
</reference>
<accession>A0A6L2MQ50</accession>
<dbReference type="EMBL" id="BKCJ010007209">
    <property type="protein sequence ID" value="GEU76083.1"/>
    <property type="molecule type" value="Genomic_DNA"/>
</dbReference>
<sequence length="68" mass="7995">MAQLLFKINMIYLKEVLSSYEKMYPLMEMRSVEETQKCNRFGGHFISGTALRSGDQLIAIRYKLQLFI</sequence>
<organism evidence="1">
    <name type="scientific">Tanacetum cinerariifolium</name>
    <name type="common">Dalmatian daisy</name>
    <name type="synonym">Chrysanthemum cinerariifolium</name>
    <dbReference type="NCBI Taxonomy" id="118510"/>
    <lineage>
        <taxon>Eukaryota</taxon>
        <taxon>Viridiplantae</taxon>
        <taxon>Streptophyta</taxon>
        <taxon>Embryophyta</taxon>
        <taxon>Tracheophyta</taxon>
        <taxon>Spermatophyta</taxon>
        <taxon>Magnoliopsida</taxon>
        <taxon>eudicotyledons</taxon>
        <taxon>Gunneridae</taxon>
        <taxon>Pentapetalae</taxon>
        <taxon>asterids</taxon>
        <taxon>campanulids</taxon>
        <taxon>Asterales</taxon>
        <taxon>Asteraceae</taxon>
        <taxon>Asteroideae</taxon>
        <taxon>Anthemideae</taxon>
        <taxon>Anthemidinae</taxon>
        <taxon>Tanacetum</taxon>
    </lineage>
</organism>
<protein>
    <submittedName>
        <fullName evidence="1">Uncharacterized protein</fullName>
    </submittedName>
</protein>